<comment type="caution">
    <text evidence="3">The sequence shown here is derived from an EMBL/GenBank/DDBJ whole genome shotgun (WGS) entry which is preliminary data.</text>
</comment>
<dbReference type="InterPro" id="IPR003819">
    <property type="entry name" value="TauD/TfdA-like"/>
</dbReference>
<name>A0A9P4Z3Y9_9HYPO</name>
<dbReference type="InterPro" id="IPR042098">
    <property type="entry name" value="TauD-like_sf"/>
</dbReference>
<dbReference type="GO" id="GO:0051213">
    <property type="term" value="F:dioxygenase activity"/>
    <property type="evidence" value="ECO:0007669"/>
    <property type="project" value="UniProtKB-KW"/>
</dbReference>
<evidence type="ECO:0000256" key="1">
    <source>
        <dbReference type="ARBA" id="ARBA00023002"/>
    </source>
</evidence>
<dbReference type="Gene3D" id="3.60.130.10">
    <property type="entry name" value="Clavaminate synthase-like"/>
    <property type="match status" value="1"/>
</dbReference>
<dbReference type="Proteomes" id="UP000749293">
    <property type="component" value="Unassembled WGS sequence"/>
</dbReference>
<feature type="domain" description="TauD/TfdA-like" evidence="2">
    <location>
        <begin position="74"/>
        <end position="367"/>
    </location>
</feature>
<dbReference type="RefSeq" id="XP_035324846.1">
    <property type="nucleotide sequence ID" value="XM_035463422.1"/>
</dbReference>
<keyword evidence="3" id="KW-0223">Dioxygenase</keyword>
<sequence>MSSTAVITETNRITQATTDALIESSHLETFAIPGARNVHGKTFPLGIRVKSSSPFRDVEEAAAHLESLASRGTFDSNLVNRGAILFRGLPVKTADDFAKITKAFRYPQPHEEVGLSGKRTTRGDNVKTANEEPPHIRFYFHNEYGRSAVFPSIIFFNSQKVPDEGGQTPLLSTIELYDRVAEELPDFLDNLIKKQIIGRQYYPTKSDPESKTIGWNWQDSYGFDIEEGDSLETQRRKTEHVLKTRLQADAEWQPNGALHVLQRLPAVRRIASTGQPVLFNGLGGVYGRQRDRKALDPPHRGIDGGIHLPTTYGDGSEIPRETLEKYLEIQEDIGFLVPWEDGDVALVDNYTVQHARTPWKGERSLLVSLWDGHEKFVPF</sequence>
<dbReference type="AlphaFoldDB" id="A0A9P4Z3Y9"/>
<gene>
    <name evidence="3" type="ORF">GMORB2_1440</name>
</gene>
<dbReference type="OrthoDB" id="408743at2759"/>
<dbReference type="InterPro" id="IPR050411">
    <property type="entry name" value="AlphaKG_dependent_hydroxylases"/>
</dbReference>
<keyword evidence="1" id="KW-0560">Oxidoreductase</keyword>
<proteinExistence type="predicted"/>
<evidence type="ECO:0000313" key="4">
    <source>
        <dbReference type="Proteomes" id="UP000749293"/>
    </source>
</evidence>
<dbReference type="Pfam" id="PF02668">
    <property type="entry name" value="TauD"/>
    <property type="match status" value="1"/>
</dbReference>
<evidence type="ECO:0000259" key="2">
    <source>
        <dbReference type="Pfam" id="PF02668"/>
    </source>
</evidence>
<reference evidence="3" key="1">
    <citation type="submission" date="2020-03" db="EMBL/GenBank/DDBJ databases">
        <title>Site-based positive gene gene selection in Geosmithia morbida across the United States reveals a broad range of putative effectors and factors for local host and environmental adapation.</title>
        <authorList>
            <person name="Onufrak A."/>
            <person name="Murdoch R.W."/>
            <person name="Gazis R."/>
            <person name="Huff M."/>
            <person name="Staton M."/>
            <person name="Klingeman W."/>
            <person name="Hadziabdic D."/>
        </authorList>
    </citation>
    <scope>NUCLEOTIDE SEQUENCE</scope>
    <source>
        <strain evidence="3">1262</strain>
    </source>
</reference>
<keyword evidence="4" id="KW-1185">Reference proteome</keyword>
<accession>A0A9P4Z3Y9</accession>
<dbReference type="GeneID" id="55967670"/>
<evidence type="ECO:0000313" key="3">
    <source>
        <dbReference type="EMBL" id="KAF4126194.1"/>
    </source>
</evidence>
<protein>
    <submittedName>
        <fullName evidence="3">Taurine catabolism dioxygenase TauD, TfdA family</fullName>
    </submittedName>
</protein>
<organism evidence="3 4">
    <name type="scientific">Geosmithia morbida</name>
    <dbReference type="NCBI Taxonomy" id="1094350"/>
    <lineage>
        <taxon>Eukaryota</taxon>
        <taxon>Fungi</taxon>
        <taxon>Dikarya</taxon>
        <taxon>Ascomycota</taxon>
        <taxon>Pezizomycotina</taxon>
        <taxon>Sordariomycetes</taxon>
        <taxon>Hypocreomycetidae</taxon>
        <taxon>Hypocreales</taxon>
        <taxon>Bionectriaceae</taxon>
        <taxon>Geosmithia</taxon>
    </lineage>
</organism>
<dbReference type="EMBL" id="JAANYQ010000002">
    <property type="protein sequence ID" value="KAF4126194.1"/>
    <property type="molecule type" value="Genomic_DNA"/>
</dbReference>
<dbReference type="SUPFAM" id="SSF51197">
    <property type="entry name" value="Clavaminate synthase-like"/>
    <property type="match status" value="1"/>
</dbReference>
<dbReference type="PANTHER" id="PTHR10696">
    <property type="entry name" value="GAMMA-BUTYROBETAINE HYDROXYLASE-RELATED"/>
    <property type="match status" value="1"/>
</dbReference>
<dbReference type="PANTHER" id="PTHR10696:SF21">
    <property type="entry name" value="TAUD_TFDA-LIKE DOMAIN-CONTAINING PROTEIN"/>
    <property type="match status" value="1"/>
</dbReference>